<evidence type="ECO:0000313" key="2">
    <source>
        <dbReference type="Proteomes" id="UP000572007"/>
    </source>
</evidence>
<keyword evidence="2" id="KW-1185">Reference proteome</keyword>
<dbReference type="RefSeq" id="WP_157105023.1">
    <property type="nucleotide sequence ID" value="NZ_JAAXOM010000002.1"/>
</dbReference>
<organism evidence="1 2">
    <name type="scientific">Nocardia coubleae</name>
    <dbReference type="NCBI Taxonomy" id="356147"/>
    <lineage>
        <taxon>Bacteria</taxon>
        <taxon>Bacillati</taxon>
        <taxon>Actinomycetota</taxon>
        <taxon>Actinomycetes</taxon>
        <taxon>Mycobacteriales</taxon>
        <taxon>Nocardiaceae</taxon>
        <taxon>Nocardia</taxon>
    </lineage>
</organism>
<dbReference type="EMBL" id="JAAXOM010000002">
    <property type="protein sequence ID" value="NKX87932.1"/>
    <property type="molecule type" value="Genomic_DNA"/>
</dbReference>
<sequence>MRSQVVVVVFAVIGVLASAFTTYWVASHWMSDQVVVSCRPDSARSYCVYHRTTPGLLSTEYEMHVGIAPNRGLFYDIPYSAGDVQASWNTDTGLLTITMPGTGLTIAEAEYRDR</sequence>
<gene>
    <name evidence="1" type="ORF">HGA10_11475</name>
</gene>
<dbReference type="Proteomes" id="UP000572007">
    <property type="component" value="Unassembled WGS sequence"/>
</dbReference>
<name>A0A846W3X7_9NOCA</name>
<dbReference type="AlphaFoldDB" id="A0A846W3X7"/>
<protein>
    <submittedName>
        <fullName evidence="1">Uncharacterized protein</fullName>
    </submittedName>
</protein>
<evidence type="ECO:0000313" key="1">
    <source>
        <dbReference type="EMBL" id="NKX87932.1"/>
    </source>
</evidence>
<reference evidence="1 2" key="1">
    <citation type="submission" date="2020-04" db="EMBL/GenBank/DDBJ databases">
        <title>MicrobeNet Type strains.</title>
        <authorList>
            <person name="Nicholson A.C."/>
        </authorList>
    </citation>
    <scope>NUCLEOTIDE SEQUENCE [LARGE SCALE GENOMIC DNA]</scope>
    <source>
        <strain evidence="1 2">DSM 44960</strain>
    </source>
</reference>
<comment type="caution">
    <text evidence="1">The sequence shown here is derived from an EMBL/GenBank/DDBJ whole genome shotgun (WGS) entry which is preliminary data.</text>
</comment>
<accession>A0A846W3X7</accession>
<proteinExistence type="predicted"/>